<organism evidence="1 2">
    <name type="scientific">Anopheles maculatus</name>
    <dbReference type="NCBI Taxonomy" id="74869"/>
    <lineage>
        <taxon>Eukaryota</taxon>
        <taxon>Metazoa</taxon>
        <taxon>Ecdysozoa</taxon>
        <taxon>Arthropoda</taxon>
        <taxon>Hexapoda</taxon>
        <taxon>Insecta</taxon>
        <taxon>Pterygota</taxon>
        <taxon>Neoptera</taxon>
        <taxon>Endopterygota</taxon>
        <taxon>Diptera</taxon>
        <taxon>Nematocera</taxon>
        <taxon>Culicoidea</taxon>
        <taxon>Culicidae</taxon>
        <taxon>Anophelinae</taxon>
        <taxon>Anopheles</taxon>
        <taxon>Anopheles maculatus group</taxon>
    </lineage>
</organism>
<evidence type="ECO:0000313" key="1">
    <source>
        <dbReference type="EnsemblMetazoa" id="AMAM009050-PA"/>
    </source>
</evidence>
<evidence type="ECO:0000313" key="2">
    <source>
        <dbReference type="Proteomes" id="UP000075901"/>
    </source>
</evidence>
<sequence length="854" mass="98218">MEDHRVNHLLKSLPPLTKCLLMNCIWGLDLDRFFYEMLRYAPLWYSMQFIDQSIVSFNYGKPYEVLTRIESMVCAIYFAICRTDCHKKKRSERVNHQRTLERLCDYVGQMLRYVNTPEPSRFAGWLKQRKHRYMGYVLKHMLSMTMTCLDLYFRKPAIPVDPAMAVYQLMSDVHLHKPAPVEYTQTTLTVLIKLNHLMLNTLELCIMHVSLECFCHWSEIMLHMDGQETVTLQQVIGGAAYHLCEELKSHKHFRHSIVRHLTQFAKRPKTLAEKATELNLGTLMNRIDKVESPDDRMVYWNEFIHRGEQVFDNAECLATVDEHWELLTEEHLRLMIEYEKRIPAGRDAALSDDEPSDERVLLREVVLRAVSALPAVQFYHLLNHVIDTQGTLFTWSGNQEMVVPAVIQLVNRLQNTGHRDTADRRSLGDDPLQQAQQLVFQSPKLFFQTLVTSLYTLATNSPHEPLVDAIVHIIARYGTVAKRYMDDYLVQLLVTRFDVCKSPALLRFAERLFATTIYLPHDFMTHFILTGLSNAYQQKHLRALHALLELMGRVWRACCAVTPTEQAASEKRLKMIRMAVNQLALVSDGLRYRYPPTHTSTVVGGGQTDRMMLVWMAVKLLMPTLDQLNAELSSTDFKDFLRDHISLLHSFTAHYFSDRLRSDTQAAAPFLSPTCLMHLATPPPKDYYDVQHEDATYLLELLTQCAREEIFPLACHESFRRCMLTVDAFGLVWRLAMHKATDWVLHCVTNFVACLRHMVLPAEIEQGNGTKACSDAVQTVVDLLDVVRTECVALHAEVVEFYNYVSREAPTVNVTGLMSFIQGGQPVVLHRSPSKPIVMDVCVEPEVVVIDSSD</sequence>
<dbReference type="VEuPathDB" id="VectorBase:AMAM009050"/>
<reference evidence="2" key="1">
    <citation type="submission" date="2013-09" db="EMBL/GenBank/DDBJ databases">
        <title>The Genome Sequence of Anopheles maculatus species B.</title>
        <authorList>
            <consortium name="The Broad Institute Genomics Platform"/>
            <person name="Neafsey D.E."/>
            <person name="Besansky N."/>
            <person name="Howell P."/>
            <person name="Walton C."/>
            <person name="Young S.K."/>
            <person name="Zeng Q."/>
            <person name="Gargeya S."/>
            <person name="Fitzgerald M."/>
            <person name="Haas B."/>
            <person name="Abouelleil A."/>
            <person name="Allen A.W."/>
            <person name="Alvarado L."/>
            <person name="Arachchi H.M."/>
            <person name="Berlin A.M."/>
            <person name="Chapman S.B."/>
            <person name="Gainer-Dewar J."/>
            <person name="Goldberg J."/>
            <person name="Griggs A."/>
            <person name="Gujja S."/>
            <person name="Hansen M."/>
            <person name="Howarth C."/>
            <person name="Imamovic A."/>
            <person name="Ireland A."/>
            <person name="Larimer J."/>
            <person name="McCowan C."/>
            <person name="Murphy C."/>
            <person name="Pearson M."/>
            <person name="Poon T.W."/>
            <person name="Priest M."/>
            <person name="Roberts A."/>
            <person name="Saif S."/>
            <person name="Shea T."/>
            <person name="Sisk P."/>
            <person name="Sykes S."/>
            <person name="Wortman J."/>
            <person name="Nusbaum C."/>
            <person name="Birren B."/>
        </authorList>
    </citation>
    <scope>NUCLEOTIDE SEQUENCE [LARGE SCALE GENOMIC DNA]</scope>
    <source>
        <strain evidence="2">maculatus3</strain>
    </source>
</reference>
<reference evidence="1" key="2">
    <citation type="submission" date="2020-05" db="UniProtKB">
        <authorList>
            <consortium name="EnsemblMetazoa"/>
        </authorList>
    </citation>
    <scope>IDENTIFICATION</scope>
    <source>
        <strain evidence="1">maculatus3</strain>
    </source>
</reference>
<name>A0A182SLB9_9DIPT</name>
<proteinExistence type="predicted"/>
<keyword evidence="2" id="KW-1185">Reference proteome</keyword>
<dbReference type="Proteomes" id="UP000075901">
    <property type="component" value="Unassembled WGS sequence"/>
</dbReference>
<accession>A0A182SLB9</accession>
<dbReference type="AlphaFoldDB" id="A0A182SLB9"/>
<protein>
    <submittedName>
        <fullName evidence="1">Uncharacterized protein</fullName>
    </submittedName>
</protein>
<dbReference type="EnsemblMetazoa" id="AMAM009050-RA">
    <property type="protein sequence ID" value="AMAM009050-PA"/>
    <property type="gene ID" value="AMAM009050"/>
</dbReference>